<dbReference type="EMBL" id="LLXL01002619">
    <property type="protein sequence ID" value="PKK60352.1"/>
    <property type="molecule type" value="Genomic_DNA"/>
</dbReference>
<reference evidence="1 2" key="1">
    <citation type="submission" date="2016-04" db="EMBL/GenBank/DDBJ databases">
        <title>Genome analyses suggest a sexual origin of heterokaryosis in a supposedly ancient asexual fungus.</title>
        <authorList>
            <person name="Ropars J."/>
            <person name="Sedzielewska K."/>
            <person name="Noel J."/>
            <person name="Charron P."/>
            <person name="Farinelli L."/>
            <person name="Marton T."/>
            <person name="Kruger M."/>
            <person name="Pelin A."/>
            <person name="Brachmann A."/>
            <person name="Corradi N."/>
        </authorList>
    </citation>
    <scope>NUCLEOTIDE SEQUENCE [LARGE SCALE GENOMIC DNA]</scope>
    <source>
        <strain evidence="1 2">C2</strain>
    </source>
</reference>
<name>A0A2N1MFE0_9GLOM</name>
<dbReference type="VEuPathDB" id="FungiDB:RhiirFUN_021647"/>
<dbReference type="VEuPathDB" id="FungiDB:FUN_009826"/>
<evidence type="ECO:0000313" key="2">
    <source>
        <dbReference type="Proteomes" id="UP000233469"/>
    </source>
</evidence>
<comment type="caution">
    <text evidence="1">The sequence shown here is derived from an EMBL/GenBank/DDBJ whole genome shotgun (WGS) entry which is preliminary data.</text>
</comment>
<dbReference type="Proteomes" id="UP000233469">
    <property type="component" value="Unassembled WGS sequence"/>
</dbReference>
<proteinExistence type="predicted"/>
<accession>A0A2N1MFE0</accession>
<sequence length="93" mass="10610">MNAVYKSGMEDEIGQGLQLKSQDKLNGRTAISGHRESTRRGQTIMDGLTDQKEILDDKIDDFNKLNEAFSDRIKEINDNKQLVFYGVVSKVFR</sequence>
<reference evidence="1 2" key="2">
    <citation type="submission" date="2017-10" db="EMBL/GenBank/DDBJ databases">
        <title>Extensive intraspecific genome diversity in a model arbuscular mycorrhizal fungus.</title>
        <authorList>
            <person name="Chen E.C.H."/>
            <person name="Morin E."/>
            <person name="Baudet D."/>
            <person name="Noel J."/>
            <person name="Ndikumana S."/>
            <person name="Charron P."/>
            <person name="St-Onge C."/>
            <person name="Giorgi J."/>
            <person name="Grigoriev I.V."/>
            <person name="Roux C."/>
            <person name="Martin F.M."/>
            <person name="Corradi N."/>
        </authorList>
    </citation>
    <scope>NUCLEOTIDE SEQUENCE [LARGE SCALE GENOMIC DNA]</scope>
    <source>
        <strain evidence="1 2">C2</strain>
    </source>
</reference>
<evidence type="ECO:0000313" key="1">
    <source>
        <dbReference type="EMBL" id="PKK60352.1"/>
    </source>
</evidence>
<protein>
    <submittedName>
        <fullName evidence="1">Uncharacterized protein</fullName>
    </submittedName>
</protein>
<organism evidence="1 2">
    <name type="scientific">Rhizophagus irregularis</name>
    <dbReference type="NCBI Taxonomy" id="588596"/>
    <lineage>
        <taxon>Eukaryota</taxon>
        <taxon>Fungi</taxon>
        <taxon>Fungi incertae sedis</taxon>
        <taxon>Mucoromycota</taxon>
        <taxon>Glomeromycotina</taxon>
        <taxon>Glomeromycetes</taxon>
        <taxon>Glomerales</taxon>
        <taxon>Glomeraceae</taxon>
        <taxon>Rhizophagus</taxon>
    </lineage>
</organism>
<dbReference type="AlphaFoldDB" id="A0A2N1MFE0"/>
<gene>
    <name evidence="1" type="ORF">RhiirC2_793440</name>
</gene>